<evidence type="ECO:0000256" key="2">
    <source>
        <dbReference type="SAM" id="Phobius"/>
    </source>
</evidence>
<dbReference type="AlphaFoldDB" id="A0A177WWS5"/>
<reference evidence="3 4" key="1">
    <citation type="submission" date="2006-10" db="EMBL/GenBank/DDBJ databases">
        <title>The Genome Sequence of Batrachochytrium dendrobatidis JEL423.</title>
        <authorList>
            <consortium name="The Broad Institute Genome Sequencing Platform"/>
            <person name="Birren B."/>
            <person name="Lander E."/>
            <person name="Galagan J."/>
            <person name="Cuomo C."/>
            <person name="Devon K."/>
            <person name="Jaffe D."/>
            <person name="Butler J."/>
            <person name="Alvarez P."/>
            <person name="Gnerre S."/>
            <person name="Grabherr M."/>
            <person name="Kleber M."/>
            <person name="Mauceli E."/>
            <person name="Brockman W."/>
            <person name="Young S."/>
            <person name="LaButti K."/>
            <person name="Sykes S."/>
            <person name="DeCaprio D."/>
            <person name="Crawford M."/>
            <person name="Koehrsen M."/>
            <person name="Engels R."/>
            <person name="Montgomery P."/>
            <person name="Pearson M."/>
            <person name="Howarth C."/>
            <person name="Larson L."/>
            <person name="White J."/>
            <person name="O'Leary S."/>
            <person name="Kodira C."/>
            <person name="Zeng Q."/>
            <person name="Yandava C."/>
            <person name="Alvarado L."/>
            <person name="Longcore J."/>
            <person name="James T."/>
        </authorList>
    </citation>
    <scope>NUCLEOTIDE SEQUENCE [LARGE SCALE GENOMIC DNA]</scope>
    <source>
        <strain evidence="3 4">JEL423</strain>
    </source>
</reference>
<accession>A0A177WWS5</accession>
<dbReference type="EMBL" id="DS022312">
    <property type="protein sequence ID" value="OAJ44517.1"/>
    <property type="molecule type" value="Genomic_DNA"/>
</dbReference>
<evidence type="ECO:0000313" key="4">
    <source>
        <dbReference type="Proteomes" id="UP000077115"/>
    </source>
</evidence>
<dbReference type="Proteomes" id="UP000077115">
    <property type="component" value="Unassembled WGS sequence"/>
</dbReference>
<dbReference type="VEuPathDB" id="FungiDB:BDEG_27739"/>
<organism evidence="3 4">
    <name type="scientific">Batrachochytrium dendrobatidis (strain JEL423)</name>
    <dbReference type="NCBI Taxonomy" id="403673"/>
    <lineage>
        <taxon>Eukaryota</taxon>
        <taxon>Fungi</taxon>
        <taxon>Fungi incertae sedis</taxon>
        <taxon>Chytridiomycota</taxon>
        <taxon>Chytridiomycota incertae sedis</taxon>
        <taxon>Chytridiomycetes</taxon>
        <taxon>Rhizophydiales</taxon>
        <taxon>Rhizophydiales incertae sedis</taxon>
        <taxon>Batrachochytrium</taxon>
    </lineage>
</organism>
<keyword evidence="2" id="KW-0472">Membrane</keyword>
<reference evidence="3 4" key="2">
    <citation type="submission" date="2016-05" db="EMBL/GenBank/DDBJ databases">
        <title>Lineage-specific infection strategies underlie the spectrum of fungal disease in amphibians.</title>
        <authorList>
            <person name="Cuomo C.A."/>
            <person name="Farrer R.A."/>
            <person name="James T."/>
            <person name="Longcore J."/>
            <person name="Birren B."/>
        </authorList>
    </citation>
    <scope>NUCLEOTIDE SEQUENCE [LARGE SCALE GENOMIC DNA]</scope>
    <source>
        <strain evidence="3 4">JEL423</strain>
    </source>
</reference>
<proteinExistence type="predicted"/>
<protein>
    <submittedName>
        <fullName evidence="3">Uncharacterized protein</fullName>
    </submittedName>
</protein>
<feature type="transmembrane region" description="Helical" evidence="2">
    <location>
        <begin position="61"/>
        <end position="82"/>
    </location>
</feature>
<sequence length="132" mass="14861">MSNDHPPPAQNHQQYGPSTKRLGRKLPLPPILGLPRNLTSPAPHSSAIALDNNAHHFWVRIFWLFIFCACPIYVSVGVPAVLEPIVRSQHLQSPRLDCWRRIDKSALSIPPVDCTCHRSAPALVFFNMYYGL</sequence>
<evidence type="ECO:0000256" key="1">
    <source>
        <dbReference type="SAM" id="MobiDB-lite"/>
    </source>
</evidence>
<feature type="region of interest" description="Disordered" evidence="1">
    <location>
        <begin position="1"/>
        <end position="23"/>
    </location>
</feature>
<gene>
    <name evidence="3" type="ORF">BDEG_27739</name>
</gene>
<evidence type="ECO:0000313" key="3">
    <source>
        <dbReference type="EMBL" id="OAJ44517.1"/>
    </source>
</evidence>
<name>A0A177WWS5_BATDL</name>
<keyword evidence="2" id="KW-0812">Transmembrane</keyword>
<keyword evidence="2" id="KW-1133">Transmembrane helix</keyword>